<accession>A0AAW2WS04</accession>
<name>A0AAW2WS04_9LAMI</name>
<reference evidence="2" key="1">
    <citation type="submission" date="2020-06" db="EMBL/GenBank/DDBJ databases">
        <authorList>
            <person name="Li T."/>
            <person name="Hu X."/>
            <person name="Zhang T."/>
            <person name="Song X."/>
            <person name="Zhang H."/>
            <person name="Dai N."/>
            <person name="Sheng W."/>
            <person name="Hou X."/>
            <person name="Wei L."/>
        </authorList>
    </citation>
    <scope>NUCLEOTIDE SEQUENCE</scope>
    <source>
        <strain evidence="2">KEN1</strain>
        <tissue evidence="2">Leaf</tissue>
    </source>
</reference>
<reference evidence="2" key="2">
    <citation type="journal article" date="2024" name="Plant">
        <title>Genomic evolution and insights into agronomic trait innovations of Sesamum species.</title>
        <authorList>
            <person name="Miao H."/>
            <person name="Wang L."/>
            <person name="Qu L."/>
            <person name="Liu H."/>
            <person name="Sun Y."/>
            <person name="Le M."/>
            <person name="Wang Q."/>
            <person name="Wei S."/>
            <person name="Zheng Y."/>
            <person name="Lin W."/>
            <person name="Duan Y."/>
            <person name="Cao H."/>
            <person name="Xiong S."/>
            <person name="Wang X."/>
            <person name="Wei L."/>
            <person name="Li C."/>
            <person name="Ma Q."/>
            <person name="Ju M."/>
            <person name="Zhao R."/>
            <person name="Li G."/>
            <person name="Mu C."/>
            <person name="Tian Q."/>
            <person name="Mei H."/>
            <person name="Zhang T."/>
            <person name="Gao T."/>
            <person name="Zhang H."/>
        </authorList>
    </citation>
    <scope>NUCLEOTIDE SEQUENCE</scope>
    <source>
        <strain evidence="2">KEN1</strain>
    </source>
</reference>
<gene>
    <name evidence="2" type="ORF">Slati_2186900</name>
</gene>
<evidence type="ECO:0000313" key="2">
    <source>
        <dbReference type="EMBL" id="KAL0444642.1"/>
    </source>
</evidence>
<sequence length="198" mass="21888">MTARGAWAVRSFPTRPLLGNCPTKGGYLNRALAIPPITCFLDDSSSSYFPSSFPCSRILTPAFVMSSTDESVHYIGESWGDDPSEATSRRSGSSLPSYIAGRRCSLRQAVRRLLDESSEEEDVGEEEGSSPREWESLPREERVVSGNREGRYEASAWVACGLRQSDIYRLVEEFAIPPEYVISLPPPDSYPSSPLRGI</sequence>
<feature type="region of interest" description="Disordered" evidence="1">
    <location>
        <begin position="115"/>
        <end position="145"/>
    </location>
</feature>
<feature type="compositionally biased region" description="Acidic residues" evidence="1">
    <location>
        <begin position="116"/>
        <end position="128"/>
    </location>
</feature>
<organism evidence="2">
    <name type="scientific">Sesamum latifolium</name>
    <dbReference type="NCBI Taxonomy" id="2727402"/>
    <lineage>
        <taxon>Eukaryota</taxon>
        <taxon>Viridiplantae</taxon>
        <taxon>Streptophyta</taxon>
        <taxon>Embryophyta</taxon>
        <taxon>Tracheophyta</taxon>
        <taxon>Spermatophyta</taxon>
        <taxon>Magnoliopsida</taxon>
        <taxon>eudicotyledons</taxon>
        <taxon>Gunneridae</taxon>
        <taxon>Pentapetalae</taxon>
        <taxon>asterids</taxon>
        <taxon>lamiids</taxon>
        <taxon>Lamiales</taxon>
        <taxon>Pedaliaceae</taxon>
        <taxon>Sesamum</taxon>
    </lineage>
</organism>
<dbReference type="EMBL" id="JACGWN010000007">
    <property type="protein sequence ID" value="KAL0444642.1"/>
    <property type="molecule type" value="Genomic_DNA"/>
</dbReference>
<comment type="caution">
    <text evidence="2">The sequence shown here is derived from an EMBL/GenBank/DDBJ whole genome shotgun (WGS) entry which is preliminary data.</text>
</comment>
<evidence type="ECO:0000256" key="1">
    <source>
        <dbReference type="SAM" id="MobiDB-lite"/>
    </source>
</evidence>
<dbReference type="AlphaFoldDB" id="A0AAW2WS04"/>
<proteinExistence type="predicted"/>
<feature type="compositionally biased region" description="Basic and acidic residues" evidence="1">
    <location>
        <begin position="129"/>
        <end position="145"/>
    </location>
</feature>
<protein>
    <submittedName>
        <fullName evidence="2">Uncharacterized protein</fullName>
    </submittedName>
</protein>